<proteinExistence type="predicted"/>
<accession>A0A7S2I9B4</accession>
<evidence type="ECO:0000313" key="3">
    <source>
        <dbReference type="EMBL" id="CAD9512518.1"/>
    </source>
</evidence>
<keyword evidence="2" id="KW-0732">Signal</keyword>
<keyword evidence="1" id="KW-1133">Transmembrane helix</keyword>
<keyword evidence="1" id="KW-0472">Membrane</keyword>
<gene>
    <name evidence="3" type="ORF">AAND1436_LOCUS39684</name>
</gene>
<feature type="transmembrane region" description="Helical" evidence="1">
    <location>
        <begin position="181"/>
        <end position="202"/>
    </location>
</feature>
<feature type="signal peptide" evidence="2">
    <location>
        <begin position="1"/>
        <end position="24"/>
    </location>
</feature>
<name>A0A7S2I9B4_9DINO</name>
<sequence length="203" mass="21640">MGSKDLKVHGLWAALALLPLLALAYRDDSDDLGELSLDSGHPGHVQQPMNITSAANVSSTGAVPSIRGKGGPAKASIESSLLMHSEKWNKATPGCRDLVKAMGRDPDKTDLHQGECPEMGHGDLHGQWGCNFGCYCSHLRNCIVEAPMSCGFTNTGKTLNGTYLEKTCLSATIGYCKPNHFIYALIGGVVTLLVVVVVWLLCC</sequence>
<feature type="chain" id="PRO_5031192121" evidence="2">
    <location>
        <begin position="25"/>
        <end position="203"/>
    </location>
</feature>
<evidence type="ECO:0000256" key="1">
    <source>
        <dbReference type="SAM" id="Phobius"/>
    </source>
</evidence>
<dbReference type="AlphaFoldDB" id="A0A7S2I9B4"/>
<protein>
    <submittedName>
        <fullName evidence="3">Uncharacterized protein</fullName>
    </submittedName>
</protein>
<dbReference type="EMBL" id="HBGQ01082965">
    <property type="protein sequence ID" value="CAD9512518.1"/>
    <property type="molecule type" value="Transcribed_RNA"/>
</dbReference>
<keyword evidence="1" id="KW-0812">Transmembrane</keyword>
<evidence type="ECO:0000256" key="2">
    <source>
        <dbReference type="SAM" id="SignalP"/>
    </source>
</evidence>
<organism evidence="3">
    <name type="scientific">Alexandrium andersonii</name>
    <dbReference type="NCBI Taxonomy" id="327968"/>
    <lineage>
        <taxon>Eukaryota</taxon>
        <taxon>Sar</taxon>
        <taxon>Alveolata</taxon>
        <taxon>Dinophyceae</taxon>
        <taxon>Gonyaulacales</taxon>
        <taxon>Pyrocystaceae</taxon>
        <taxon>Alexandrium</taxon>
    </lineage>
</organism>
<reference evidence="3" key="1">
    <citation type="submission" date="2021-01" db="EMBL/GenBank/DDBJ databases">
        <authorList>
            <person name="Corre E."/>
            <person name="Pelletier E."/>
            <person name="Niang G."/>
            <person name="Scheremetjew M."/>
            <person name="Finn R."/>
            <person name="Kale V."/>
            <person name="Holt S."/>
            <person name="Cochrane G."/>
            <person name="Meng A."/>
            <person name="Brown T."/>
            <person name="Cohen L."/>
        </authorList>
    </citation>
    <scope>NUCLEOTIDE SEQUENCE</scope>
    <source>
        <strain evidence="3">CCMP2222</strain>
    </source>
</reference>